<feature type="domain" description="TonB-dependent receptor plug" evidence="15">
    <location>
        <begin position="43"/>
        <end position="142"/>
    </location>
</feature>
<dbReference type="InterPro" id="IPR037066">
    <property type="entry name" value="Plug_dom_sf"/>
</dbReference>
<dbReference type="EMBL" id="FOAA01000017">
    <property type="protein sequence ID" value="SEL46488.1"/>
    <property type="molecule type" value="Genomic_DNA"/>
</dbReference>
<feature type="signal peptide" evidence="13">
    <location>
        <begin position="1"/>
        <end position="19"/>
    </location>
</feature>
<dbReference type="RefSeq" id="WP_090255082.1">
    <property type="nucleotide sequence ID" value="NZ_FOAA01000017.1"/>
</dbReference>
<evidence type="ECO:0000256" key="13">
    <source>
        <dbReference type="SAM" id="SignalP"/>
    </source>
</evidence>
<proteinExistence type="inferred from homology"/>
<keyword evidence="6 13" id="KW-0732">Signal</keyword>
<evidence type="ECO:0000256" key="1">
    <source>
        <dbReference type="ARBA" id="ARBA00004571"/>
    </source>
</evidence>
<dbReference type="Proteomes" id="UP000199256">
    <property type="component" value="Unassembled WGS sequence"/>
</dbReference>
<dbReference type="SUPFAM" id="SSF56935">
    <property type="entry name" value="Porins"/>
    <property type="match status" value="1"/>
</dbReference>
<dbReference type="InterPro" id="IPR000531">
    <property type="entry name" value="Beta-barrel_TonB"/>
</dbReference>
<keyword evidence="17" id="KW-1185">Reference proteome</keyword>
<evidence type="ECO:0000256" key="12">
    <source>
        <dbReference type="RuleBase" id="RU003357"/>
    </source>
</evidence>
<protein>
    <submittedName>
        <fullName evidence="16">Outer membrane receptor for ferrienterochelin and colicins</fullName>
    </submittedName>
</protein>
<evidence type="ECO:0000256" key="2">
    <source>
        <dbReference type="ARBA" id="ARBA00008143"/>
    </source>
</evidence>
<dbReference type="Pfam" id="PF07715">
    <property type="entry name" value="Plug"/>
    <property type="match status" value="1"/>
</dbReference>
<comment type="subcellular location">
    <subcellularLocation>
        <location evidence="1 11">Cell outer membrane</location>
        <topology evidence="1 11">Multi-pass membrane protein</topology>
    </subcellularLocation>
</comment>
<dbReference type="Gene3D" id="2.170.130.10">
    <property type="entry name" value="TonB-dependent receptor, plug domain"/>
    <property type="match status" value="1"/>
</dbReference>
<keyword evidence="8 11" id="KW-0472">Membrane</keyword>
<evidence type="ECO:0000256" key="7">
    <source>
        <dbReference type="ARBA" id="ARBA00023077"/>
    </source>
</evidence>
<feature type="chain" id="PRO_5011754702" evidence="13">
    <location>
        <begin position="20"/>
        <end position="703"/>
    </location>
</feature>
<dbReference type="InterPro" id="IPR039426">
    <property type="entry name" value="TonB-dep_rcpt-like"/>
</dbReference>
<dbReference type="PANTHER" id="PTHR30069">
    <property type="entry name" value="TONB-DEPENDENT OUTER MEMBRANE RECEPTOR"/>
    <property type="match status" value="1"/>
</dbReference>
<reference evidence="17" key="1">
    <citation type="submission" date="2016-10" db="EMBL/GenBank/DDBJ databases">
        <authorList>
            <person name="Varghese N."/>
            <person name="Submissions S."/>
        </authorList>
    </citation>
    <scope>NUCLEOTIDE SEQUENCE [LARGE SCALE GENOMIC DNA]</scope>
    <source>
        <strain evidence="17">DSM 241</strain>
    </source>
</reference>
<evidence type="ECO:0000256" key="4">
    <source>
        <dbReference type="ARBA" id="ARBA00022452"/>
    </source>
</evidence>
<dbReference type="PROSITE" id="PS52016">
    <property type="entry name" value="TONB_DEPENDENT_REC_3"/>
    <property type="match status" value="1"/>
</dbReference>
<dbReference type="CDD" id="cd01347">
    <property type="entry name" value="ligand_gated_channel"/>
    <property type="match status" value="1"/>
</dbReference>
<evidence type="ECO:0000256" key="5">
    <source>
        <dbReference type="ARBA" id="ARBA00022692"/>
    </source>
</evidence>
<evidence type="ECO:0000256" key="6">
    <source>
        <dbReference type="ARBA" id="ARBA00022729"/>
    </source>
</evidence>
<evidence type="ECO:0000256" key="9">
    <source>
        <dbReference type="ARBA" id="ARBA00023170"/>
    </source>
</evidence>
<dbReference type="InterPro" id="IPR012910">
    <property type="entry name" value="Plug_dom"/>
</dbReference>
<sequence length="703" mass="77373">MRPVPMLALLSTLPGLALADVPAVVLEEVTVTSATRTDRARDASPVAMEVVTEQEIRKQGAVTLRDVLLNTPGVFINPGRGDISIRGAGAKGTLLLVDGRRLAGEAGMGFELDRIPAGSIERIEVVKGPMGVLYGSDALGGIINIITKQPQDGLEGMVSTSVGATASGDAKRYEVQGDIRGRRGDTGFSAWFNASRQGEYSETGTARVMVPRGGGQPGAAPPSESSFPFLRNNLADTYRVDVSYREPTDLLSVGGRLTQRLHERLELGMDVSYLRETRDARFVGNMHPSNYTLPNGQTAPVRNAPVENDWENDRLDVALRGRLEPTDTLQLDWRSHRSRYDKDETITSPIWNDLGYTSQGASASVSGTGEVTVHGHELTGTWRPAEAHTVLAGAEYRDEKRSAPFFNRDNIQESRDYWFRSLFAQHEWRLSPHAEIIYGLRHDDPSQSKSANSGSMGLQYVIHPQARLRINYAEGFRIADLPETFLNRETPRGRLAGASVTDPALGKEAFELDPERSENIEVGISGQGQGWRYDIAVFQSTIDDRIERTVEAPRGITYTTFRNISEARIRGLELGTSYRFSPAWTVSASAGLLDTENREAGEKLEFEPDLQARIEVDWRPAAAWELNLAVRHTGTQRYTDTPGEPLARVDPYTLTDLRVSYMPPALGPVDIFGGVENLFDTRVDTAVGSDPGPFGYVGVRYFY</sequence>
<keyword evidence="10 11" id="KW-0998">Cell outer membrane</keyword>
<dbReference type="AlphaFoldDB" id="A0A1H7QFF3"/>
<evidence type="ECO:0000313" key="17">
    <source>
        <dbReference type="Proteomes" id="UP000199256"/>
    </source>
</evidence>
<evidence type="ECO:0000256" key="11">
    <source>
        <dbReference type="PROSITE-ProRule" id="PRU01360"/>
    </source>
</evidence>
<dbReference type="Gene3D" id="2.40.170.20">
    <property type="entry name" value="TonB-dependent receptor, beta-barrel domain"/>
    <property type="match status" value="1"/>
</dbReference>
<evidence type="ECO:0000313" key="16">
    <source>
        <dbReference type="EMBL" id="SEL46488.1"/>
    </source>
</evidence>
<evidence type="ECO:0000259" key="15">
    <source>
        <dbReference type="Pfam" id="PF07715"/>
    </source>
</evidence>
<accession>A0A1H7QFF3</accession>
<evidence type="ECO:0000256" key="3">
    <source>
        <dbReference type="ARBA" id="ARBA00022448"/>
    </source>
</evidence>
<dbReference type="Pfam" id="PF00593">
    <property type="entry name" value="TonB_dep_Rec_b-barrel"/>
    <property type="match status" value="1"/>
</dbReference>
<dbReference type="STRING" id="1396821.SAMN05444515_11739"/>
<keyword evidence="9 16" id="KW-0675">Receptor</keyword>
<keyword evidence="7 12" id="KW-0798">TonB box</keyword>
<dbReference type="GO" id="GO:0015344">
    <property type="term" value="F:siderophore uptake transmembrane transporter activity"/>
    <property type="evidence" value="ECO:0007669"/>
    <property type="project" value="TreeGrafter"/>
</dbReference>
<dbReference type="PANTHER" id="PTHR30069:SF29">
    <property type="entry name" value="HEMOGLOBIN AND HEMOGLOBIN-HAPTOGLOBIN-BINDING PROTEIN 1-RELATED"/>
    <property type="match status" value="1"/>
</dbReference>
<organism evidence="16 17">
    <name type="scientific">Ectothiorhodospira marina</name>
    <dbReference type="NCBI Taxonomy" id="1396821"/>
    <lineage>
        <taxon>Bacteria</taxon>
        <taxon>Pseudomonadati</taxon>
        <taxon>Pseudomonadota</taxon>
        <taxon>Gammaproteobacteria</taxon>
        <taxon>Chromatiales</taxon>
        <taxon>Ectothiorhodospiraceae</taxon>
        <taxon>Ectothiorhodospira</taxon>
    </lineage>
</organism>
<keyword evidence="3 11" id="KW-0813">Transport</keyword>
<name>A0A1H7QFF3_9GAMM</name>
<keyword evidence="5 11" id="KW-0812">Transmembrane</keyword>
<feature type="domain" description="TonB-dependent receptor-like beta-barrel" evidence="14">
    <location>
        <begin position="272"/>
        <end position="678"/>
    </location>
</feature>
<dbReference type="GO" id="GO:0044718">
    <property type="term" value="P:siderophore transmembrane transport"/>
    <property type="evidence" value="ECO:0007669"/>
    <property type="project" value="TreeGrafter"/>
</dbReference>
<evidence type="ECO:0000259" key="14">
    <source>
        <dbReference type="Pfam" id="PF00593"/>
    </source>
</evidence>
<dbReference type="OrthoDB" id="9815954at2"/>
<evidence type="ECO:0000256" key="8">
    <source>
        <dbReference type="ARBA" id="ARBA00023136"/>
    </source>
</evidence>
<evidence type="ECO:0000256" key="10">
    <source>
        <dbReference type="ARBA" id="ARBA00023237"/>
    </source>
</evidence>
<gene>
    <name evidence="16" type="ORF">SAMN05444515_11739</name>
</gene>
<dbReference type="InterPro" id="IPR036942">
    <property type="entry name" value="Beta-barrel_TonB_sf"/>
</dbReference>
<dbReference type="GO" id="GO:0009279">
    <property type="term" value="C:cell outer membrane"/>
    <property type="evidence" value="ECO:0007669"/>
    <property type="project" value="UniProtKB-SubCell"/>
</dbReference>
<comment type="similarity">
    <text evidence="2">Belongs to the TonB-dependent receptor family. Hemoglobin/haptoglobin binding protein subfamily.</text>
</comment>
<keyword evidence="4 11" id="KW-1134">Transmembrane beta strand</keyword>